<organism evidence="2 3">
    <name type="scientific">Bradyrhizobium nitroreducens</name>
    <dbReference type="NCBI Taxonomy" id="709803"/>
    <lineage>
        <taxon>Bacteria</taxon>
        <taxon>Pseudomonadati</taxon>
        <taxon>Pseudomonadota</taxon>
        <taxon>Alphaproteobacteria</taxon>
        <taxon>Hyphomicrobiales</taxon>
        <taxon>Nitrobacteraceae</taxon>
        <taxon>Bradyrhizobium</taxon>
    </lineage>
</organism>
<dbReference type="EMBL" id="LFJC01000003">
    <property type="protein sequence ID" value="PIT00771.1"/>
    <property type="molecule type" value="Genomic_DNA"/>
</dbReference>
<accession>A0A2M6U8E2</accession>
<evidence type="ECO:0000313" key="3">
    <source>
        <dbReference type="Proteomes" id="UP000228930"/>
    </source>
</evidence>
<feature type="region of interest" description="Disordered" evidence="1">
    <location>
        <begin position="101"/>
        <end position="120"/>
    </location>
</feature>
<dbReference type="Proteomes" id="UP000228930">
    <property type="component" value="Unassembled WGS sequence"/>
</dbReference>
<dbReference type="AlphaFoldDB" id="A0A2M6U8E2"/>
<gene>
    <name evidence="2" type="ORF">TSA1_08295</name>
</gene>
<evidence type="ECO:0000313" key="2">
    <source>
        <dbReference type="EMBL" id="PIT00771.1"/>
    </source>
</evidence>
<name>A0A2M6U8E2_9BRAD</name>
<protein>
    <submittedName>
        <fullName evidence="2">Uncharacterized protein</fullName>
    </submittedName>
</protein>
<comment type="caution">
    <text evidence="2">The sequence shown here is derived from an EMBL/GenBank/DDBJ whole genome shotgun (WGS) entry which is preliminary data.</text>
</comment>
<reference evidence="2 3" key="1">
    <citation type="submission" date="2015-06" db="EMBL/GenBank/DDBJ databases">
        <title>Comparative genome analysis of nirS-carrying Bradyrhizobium sp. strains.</title>
        <authorList>
            <person name="Ishii S."/>
            <person name="Jang J."/>
            <person name="Nishizawa T."/>
            <person name="Senoo K."/>
        </authorList>
    </citation>
    <scope>NUCLEOTIDE SEQUENCE [LARGE SCALE GENOMIC DNA]</scope>
    <source>
        <strain evidence="2 3">TSA1</strain>
    </source>
</reference>
<sequence>MPMERFSSSECLEKTIEQPSVSRHNFTPSEWIFFDQNETSRRLLNQPALPQGAQLRALPYPSAIFQACYPEDEKWLPRNAREPEHFDLVDRIPDQEEAAFTAETYRPTKVGAELAAPEAR</sequence>
<evidence type="ECO:0000256" key="1">
    <source>
        <dbReference type="SAM" id="MobiDB-lite"/>
    </source>
</evidence>
<feature type="compositionally biased region" description="Polar residues" evidence="1">
    <location>
        <begin position="1"/>
        <end position="10"/>
    </location>
</feature>
<feature type="region of interest" description="Disordered" evidence="1">
    <location>
        <begin position="1"/>
        <end position="21"/>
    </location>
</feature>
<keyword evidence="3" id="KW-1185">Reference proteome</keyword>
<proteinExistence type="predicted"/>